<dbReference type="WBParaSite" id="MCU_006152-RE">
    <property type="protein sequence ID" value="MCU_006152-RE"/>
    <property type="gene ID" value="MCU_006152"/>
</dbReference>
<evidence type="ECO:0000259" key="1">
    <source>
        <dbReference type="Pfam" id="PF23150"/>
    </source>
</evidence>
<dbReference type="SUPFAM" id="SSF51905">
    <property type="entry name" value="FAD/NAD(P)-binding domain"/>
    <property type="match status" value="1"/>
</dbReference>
<name>A0A5K3F7N3_MESCO</name>
<organism evidence="2">
    <name type="scientific">Mesocestoides corti</name>
    <name type="common">Flatworm</name>
    <dbReference type="NCBI Taxonomy" id="53468"/>
    <lineage>
        <taxon>Eukaryota</taxon>
        <taxon>Metazoa</taxon>
        <taxon>Spiralia</taxon>
        <taxon>Lophotrochozoa</taxon>
        <taxon>Platyhelminthes</taxon>
        <taxon>Cestoda</taxon>
        <taxon>Eucestoda</taxon>
        <taxon>Cyclophyllidea</taxon>
        <taxon>Mesocestoididae</taxon>
        <taxon>Mesocestoides</taxon>
    </lineage>
</organism>
<proteinExistence type="predicted"/>
<reference evidence="2" key="1">
    <citation type="submission" date="2019-11" db="UniProtKB">
        <authorList>
            <consortium name="WormBaseParasite"/>
        </authorList>
    </citation>
    <scope>IDENTIFICATION</scope>
</reference>
<dbReference type="InterPro" id="IPR056299">
    <property type="entry name" value="CFAP61_dimer"/>
</dbReference>
<dbReference type="InterPro" id="IPR036188">
    <property type="entry name" value="FAD/NAD-bd_sf"/>
</dbReference>
<dbReference type="PANTHER" id="PTHR21178">
    <property type="entry name" value="CILIA- AND FLAGELLA-ASSOCIATED PROTEIN 61"/>
    <property type="match status" value="1"/>
</dbReference>
<sequence>MKAVSLESENSSYAVGFMNATTLYDAEFMNSEYDLQPFNYLMKHRDPDTSVSSKSMQYLNAQADTSAIDADSSETEMKSTADVIESVQKSDTESVLKAFCEEIGQFLEHNPSKALSTDDLRSALLSDAFSLDRDTRLVYVTSGNWVRRHLKRDLGLLASDKSPAKVYSQDDHNAFIIQLYGILPEFENRAKDFLPFMFNQFPNVDYAVISVPRLDPETVLLQEFYRAKPRPNSSVTQELYVYHRANLVNDFHVRPAIRMDQPEILNLTRQMHPFDRTLLTKDLNNYMKFGREPDGNELICYVAICLGKIVGVLIARVEEHIDWLRANYNLEDYVYFMQHGKHEFATLIHFLLTSTVHSRTRLFLREVMRQAEKTCFFYLIYPPFAMDTRFKLNTLVSCLGDLYAVRPRRQIVFSHDVVKSEVGPQSRILHCPLDDPPPALYHISRNLIMEPKLVLNARVVVVGASSTSLAFLEHIIFASHIRFNNLTLLTPHGIPGDTEESENRRVSLFFPPHYMQDRRRLGQIALRTSANVVSGTLTAINRNQKLITIDGTHEMSYDLLVLAPGTQYHPPMPTRIDPKVIAERRRKPPCEVIGISTKDRASNLFLLNDEYTTLEAIRFIEKNLITDKSDLKRLERKASLQTAALLEDPYAEEKPHSNPVEGPIIVFGDCVNAYSCVYGLLNMGVPGVRIVMMHPCRKPDETEIEENPSTDTKPQCHSLLSVFDDYTVESAVHEEMQKAGVRILRKCVLVHWNNDPNALSVDEIKSGVFIAEGREVRIRCVAFFSFAEKKVDRAFFKAVNDACLVFDKQLVIDTNFHTSDPSIRAAGPATKYRRIYYNDKYTHALCNSLEVGERLAKAFLTEFDPNSKLPTAPTRDEHYFLPVFKMPRVVQAVLPGGYNYLKVWKPGYKKNVLLRGSTANFGRILITGVPNLGPGYFYMHLDEVNRISRIVCLSKQTFPVSNYVSLYSTHEKAVNDLVSRYDDGLIEDFYSFFGEPWAMALFHDRFEELKQEIHDLGCKPKDAGAEPLIESIRMRQALTDKISEETYKIIRYEHLSMGLKYETEKRIINFIENNYDLLPMYAKPDMVRQVNR</sequence>
<dbReference type="AlphaFoldDB" id="A0A5K3F7N3"/>
<accession>A0A5K3F7N3</accession>
<feature type="domain" description="CFAP61 dimerisation" evidence="1">
    <location>
        <begin position="882"/>
        <end position="1001"/>
    </location>
</feature>
<evidence type="ECO:0000313" key="2">
    <source>
        <dbReference type="WBParaSite" id="MCU_006152-RE"/>
    </source>
</evidence>
<dbReference type="PANTHER" id="PTHR21178:SF8">
    <property type="entry name" value="CILIA- AND FLAGELLA-ASSOCIATED PROTEIN 61"/>
    <property type="match status" value="1"/>
</dbReference>
<dbReference type="Pfam" id="PF23150">
    <property type="entry name" value="CFAP61_dimer"/>
    <property type="match status" value="1"/>
</dbReference>
<protein>
    <submittedName>
        <fullName evidence="2">DUF4821 domain-containing protein</fullName>
    </submittedName>
</protein>
<dbReference type="InterPro" id="IPR038884">
    <property type="entry name" value="CFAP61"/>
</dbReference>